<dbReference type="OrthoDB" id="45037at2"/>
<dbReference type="Proteomes" id="UP000192591">
    <property type="component" value="Unassembled WGS sequence"/>
</dbReference>
<sequence length="364" mass="37603">MISWRTALLPPALAIVFAMALSSVALLISGADPLQAFATMGAQLFEGTTAVDTVNLATVYYFAGLAVAIGFQMNLFNIGVEGQYRFAAVIAAIVGAAMELPPVLHVLVILAVAMLSGAAYALLPAILKVTRGVSEVITTIMLNSIVFGIVAYLISDDQFGVLHGNNISTAEIPETGWIPGIPLGAAGTVFGAVLIAAVLGGGYWFLLNRTRFGFELQASGESPSAATAGGVSAKRMTMTAMLLSGAVAGLIAMPELLGRDHVYAMTATQGYGFTGIAVALLGRNHPAGVALGALLWAFLDKSAVSLESIQVPREIATIIQGTIVLSVVVAYEIVKRADLAAEQRKVGRQTRNGTPASVSQGGAV</sequence>
<feature type="transmembrane region" description="Helical" evidence="7">
    <location>
        <begin position="82"/>
        <end position="98"/>
    </location>
</feature>
<protein>
    <submittedName>
        <fullName evidence="8">ABC transporter permease</fullName>
    </submittedName>
</protein>
<feature type="transmembrane region" description="Helical" evidence="7">
    <location>
        <begin position="104"/>
        <end position="123"/>
    </location>
</feature>
<comment type="subcellular location">
    <subcellularLocation>
        <location evidence="1">Cell membrane</location>
        <topology evidence="1">Multi-pass membrane protein</topology>
    </subcellularLocation>
</comment>
<feature type="transmembrane region" description="Helical" evidence="7">
    <location>
        <begin position="54"/>
        <end position="75"/>
    </location>
</feature>
<gene>
    <name evidence="8" type="ORF">B1813_17060</name>
</gene>
<feature type="transmembrane region" description="Helical" evidence="7">
    <location>
        <begin position="135"/>
        <end position="154"/>
    </location>
</feature>
<evidence type="ECO:0000256" key="6">
    <source>
        <dbReference type="SAM" id="MobiDB-lite"/>
    </source>
</evidence>
<comment type="caution">
    <text evidence="8">The sequence shown here is derived from an EMBL/GenBank/DDBJ whole genome shotgun (WGS) entry which is preliminary data.</text>
</comment>
<keyword evidence="9" id="KW-1185">Reference proteome</keyword>
<proteinExistence type="predicted"/>
<dbReference type="InterPro" id="IPR001851">
    <property type="entry name" value="ABC_transp_permease"/>
</dbReference>
<evidence type="ECO:0000256" key="2">
    <source>
        <dbReference type="ARBA" id="ARBA00022475"/>
    </source>
</evidence>
<accession>A0A1V9A2E6</accession>
<dbReference type="PANTHER" id="PTHR47089:SF1">
    <property type="entry name" value="GUANOSINE ABC TRANSPORTER PERMEASE PROTEIN NUPP"/>
    <property type="match status" value="1"/>
</dbReference>
<evidence type="ECO:0000256" key="3">
    <source>
        <dbReference type="ARBA" id="ARBA00022692"/>
    </source>
</evidence>
<evidence type="ECO:0000313" key="8">
    <source>
        <dbReference type="EMBL" id="OQO91186.1"/>
    </source>
</evidence>
<dbReference type="CDD" id="cd06580">
    <property type="entry name" value="TM_PBP1_transp_TpRbsC_like"/>
    <property type="match status" value="1"/>
</dbReference>
<dbReference type="PANTHER" id="PTHR47089">
    <property type="entry name" value="ABC TRANSPORTER, PERMEASE PROTEIN"/>
    <property type="match status" value="1"/>
</dbReference>
<evidence type="ECO:0000256" key="1">
    <source>
        <dbReference type="ARBA" id="ARBA00004651"/>
    </source>
</evidence>
<organism evidence="8 9">
    <name type="scientific">Saccharomonospora piscinae</name>
    <dbReference type="NCBI Taxonomy" id="687388"/>
    <lineage>
        <taxon>Bacteria</taxon>
        <taxon>Bacillati</taxon>
        <taxon>Actinomycetota</taxon>
        <taxon>Actinomycetes</taxon>
        <taxon>Pseudonocardiales</taxon>
        <taxon>Pseudonocardiaceae</taxon>
        <taxon>Saccharomonospora</taxon>
    </lineage>
</organism>
<dbReference type="AlphaFoldDB" id="A0A1V9A2E6"/>
<reference evidence="8 9" key="1">
    <citation type="submission" date="2017-02" db="EMBL/GenBank/DDBJ databases">
        <title>Draft genome of Saccharomonospora sp. 154.</title>
        <authorList>
            <person name="Alonso-Carmona G.S."/>
            <person name="De La Haba R."/>
            <person name="Vera-Gargallo B."/>
            <person name="Sandoval-Trujillo A.H."/>
            <person name="Ramirez-Duran N."/>
            <person name="Ventosa A."/>
        </authorList>
    </citation>
    <scope>NUCLEOTIDE SEQUENCE [LARGE SCALE GENOMIC DNA]</scope>
    <source>
        <strain evidence="8 9">LRS4.154</strain>
    </source>
</reference>
<dbReference type="EMBL" id="MWIH01000006">
    <property type="protein sequence ID" value="OQO91186.1"/>
    <property type="molecule type" value="Genomic_DNA"/>
</dbReference>
<keyword evidence="2" id="KW-1003">Cell membrane</keyword>
<evidence type="ECO:0000256" key="7">
    <source>
        <dbReference type="SAM" id="Phobius"/>
    </source>
</evidence>
<feature type="region of interest" description="Disordered" evidence="6">
    <location>
        <begin position="344"/>
        <end position="364"/>
    </location>
</feature>
<dbReference type="STRING" id="1962155.B1813_17060"/>
<keyword evidence="5 7" id="KW-0472">Membrane</keyword>
<evidence type="ECO:0000256" key="4">
    <source>
        <dbReference type="ARBA" id="ARBA00022989"/>
    </source>
</evidence>
<evidence type="ECO:0000313" key="9">
    <source>
        <dbReference type="Proteomes" id="UP000192591"/>
    </source>
</evidence>
<keyword evidence="3 7" id="KW-0812">Transmembrane</keyword>
<keyword evidence="4 7" id="KW-1133">Transmembrane helix</keyword>
<feature type="transmembrane region" description="Helical" evidence="7">
    <location>
        <begin position="183"/>
        <end position="206"/>
    </location>
</feature>
<dbReference type="GO" id="GO:0005886">
    <property type="term" value="C:plasma membrane"/>
    <property type="evidence" value="ECO:0007669"/>
    <property type="project" value="UniProtKB-SubCell"/>
</dbReference>
<name>A0A1V9A2E6_SACPI</name>
<evidence type="ECO:0000256" key="5">
    <source>
        <dbReference type="ARBA" id="ARBA00023136"/>
    </source>
</evidence>
<dbReference type="RefSeq" id="WP_024877905.1">
    <property type="nucleotide sequence ID" value="NZ_AZUM01000015.1"/>
</dbReference>
<feature type="compositionally biased region" description="Polar residues" evidence="6">
    <location>
        <begin position="349"/>
        <end position="364"/>
    </location>
</feature>
<dbReference type="Pfam" id="PF02653">
    <property type="entry name" value="BPD_transp_2"/>
    <property type="match status" value="1"/>
</dbReference>
<dbReference type="GO" id="GO:0022857">
    <property type="term" value="F:transmembrane transporter activity"/>
    <property type="evidence" value="ECO:0007669"/>
    <property type="project" value="InterPro"/>
</dbReference>